<evidence type="ECO:0000313" key="3">
    <source>
        <dbReference type="EMBL" id="THH03367.1"/>
    </source>
</evidence>
<evidence type="ECO:0000256" key="1">
    <source>
        <dbReference type="SAM" id="MobiDB-lite"/>
    </source>
</evidence>
<feature type="compositionally biased region" description="Low complexity" evidence="1">
    <location>
        <begin position="162"/>
        <end position="178"/>
    </location>
</feature>
<feature type="compositionally biased region" description="Polar residues" evidence="1">
    <location>
        <begin position="239"/>
        <end position="267"/>
    </location>
</feature>
<reference evidence="3 4" key="1">
    <citation type="submission" date="2019-02" db="EMBL/GenBank/DDBJ databases">
        <title>Genome sequencing of the rare red list fungi Phellinidium pouzarii.</title>
        <authorList>
            <person name="Buettner E."/>
            <person name="Kellner H."/>
        </authorList>
    </citation>
    <scope>NUCLEOTIDE SEQUENCE [LARGE SCALE GENOMIC DNA]</scope>
    <source>
        <strain evidence="3 4">DSM 108285</strain>
    </source>
</reference>
<feature type="chain" id="PRO_5020771759" evidence="2">
    <location>
        <begin position="25"/>
        <end position="504"/>
    </location>
</feature>
<protein>
    <submittedName>
        <fullName evidence="3">Uncharacterized protein</fullName>
    </submittedName>
</protein>
<dbReference type="EMBL" id="SGPK01000463">
    <property type="protein sequence ID" value="THH03367.1"/>
    <property type="molecule type" value="Genomic_DNA"/>
</dbReference>
<organism evidence="3 4">
    <name type="scientific">Phellinidium pouzarii</name>
    <dbReference type="NCBI Taxonomy" id="167371"/>
    <lineage>
        <taxon>Eukaryota</taxon>
        <taxon>Fungi</taxon>
        <taxon>Dikarya</taxon>
        <taxon>Basidiomycota</taxon>
        <taxon>Agaricomycotina</taxon>
        <taxon>Agaricomycetes</taxon>
        <taxon>Hymenochaetales</taxon>
        <taxon>Hymenochaetaceae</taxon>
        <taxon>Phellinidium</taxon>
    </lineage>
</organism>
<sequence>MVGVVGFSMATLGFFLSIVAPVVAKFIPQFQAQMPALADARVQGHKQVMLRKSSRTLADPGPGLSGSLDSVSTSASNAASSTVLTAPTSVSEEPSQDLSVIVPRPVASQESRVCASLMRHICSSQRCANHASTSASASSSLEHLNERAKCKSRDSTSARSALRSSPTPSFLSLTPITSVEPEESPPQTSSASFESHAPGLPAREGGRSACRSGTFFSLRRTPKRSLTPSRSGSEPAVSRRNSLTPSPSRFLTSQGRTATDPVSTKSESATDQRDKLKKIFHFSRLKAKGKSKGKEEERTKSKKEQSKQKEDLSEVEYLRRHSEAGGERSSRKSLCGRSRSACRSDTAPAAQRTRPYEAPYNFPAPNSPAAVDYARRTRDEYMRLTASPSGSIGAALSDTSAPPLEHLPLSTPAHHVELVAPASRHRKSASASASAGADELGFILAAQSQSQSQPQLQNARSHVHYDVDVGVVRAATLPIGMRAVAEPSVPLAPRPILKQTGQSL</sequence>
<evidence type="ECO:0000313" key="4">
    <source>
        <dbReference type="Proteomes" id="UP000308199"/>
    </source>
</evidence>
<proteinExistence type="predicted"/>
<feature type="region of interest" description="Disordered" evidence="1">
    <location>
        <begin position="132"/>
        <end position="363"/>
    </location>
</feature>
<comment type="caution">
    <text evidence="3">The sequence shown here is derived from an EMBL/GenBank/DDBJ whole genome shotgun (WGS) entry which is preliminary data.</text>
</comment>
<evidence type="ECO:0000256" key="2">
    <source>
        <dbReference type="SAM" id="SignalP"/>
    </source>
</evidence>
<feature type="compositionally biased region" description="Basic and acidic residues" evidence="1">
    <location>
        <begin position="143"/>
        <end position="156"/>
    </location>
</feature>
<keyword evidence="4" id="KW-1185">Reference proteome</keyword>
<dbReference type="OrthoDB" id="2804517at2759"/>
<feature type="compositionally biased region" description="Basic and acidic residues" evidence="1">
    <location>
        <begin position="292"/>
        <end position="330"/>
    </location>
</feature>
<accession>A0A4S4KXJ4</accession>
<gene>
    <name evidence="3" type="ORF">EW145_g6313</name>
</gene>
<dbReference type="AlphaFoldDB" id="A0A4S4KXJ4"/>
<feature type="signal peptide" evidence="2">
    <location>
        <begin position="1"/>
        <end position="24"/>
    </location>
</feature>
<feature type="compositionally biased region" description="Basic residues" evidence="1">
    <location>
        <begin position="275"/>
        <end position="291"/>
    </location>
</feature>
<keyword evidence="2" id="KW-0732">Signal</keyword>
<dbReference type="Proteomes" id="UP000308199">
    <property type="component" value="Unassembled WGS sequence"/>
</dbReference>
<name>A0A4S4KXJ4_9AGAM</name>